<organism evidence="1 2">
    <name type="scientific">Mycoplasma parvum str. Indiana</name>
    <dbReference type="NCBI Taxonomy" id="1403316"/>
    <lineage>
        <taxon>Bacteria</taxon>
        <taxon>Bacillati</taxon>
        <taxon>Mycoplasmatota</taxon>
        <taxon>Mollicutes</taxon>
        <taxon>Mycoplasmataceae</taxon>
        <taxon>Mycoplasma</taxon>
    </lineage>
</organism>
<dbReference type="PATRIC" id="fig|1403316.3.peg.341"/>
<dbReference type="EMBL" id="CP006771">
    <property type="protein sequence ID" value="AGX89117.1"/>
    <property type="molecule type" value="Genomic_DNA"/>
</dbReference>
<sequence length="55" mass="6371">MIIIVNKHINVAMKSTTINITNFFCFGVKGTFFFDSSEFINPHQKRNSQIFINNC</sequence>
<proteinExistence type="predicted"/>
<keyword evidence="2" id="KW-1185">Reference proteome</keyword>
<gene>
    <name evidence="1" type="ORF">PRV_01880</name>
</gene>
<dbReference type="HOGENOM" id="CLU_3027463_0_0_14"/>
<protein>
    <submittedName>
        <fullName evidence="1">Uncharacterized protein</fullName>
    </submittedName>
</protein>
<reference evidence="1 2" key="1">
    <citation type="journal article" date="2013" name="Genome Announc.">
        <title>Genome Sequence of Mycoplasma parvum (Formerly Eperythrozoon parvum), a Diminutive Hemoplasma of the Pig.</title>
        <authorList>
            <person name="do Nascimento N.C."/>
            <person name="Dos Santos A.P."/>
            <person name="Chu Y."/>
            <person name="Guimaraes A.M."/>
            <person name="Pagliaro A."/>
            <person name="Messick J.B."/>
        </authorList>
    </citation>
    <scope>NUCLEOTIDE SEQUENCE [LARGE SCALE GENOMIC DNA]</scope>
    <source>
        <strain evidence="1 2">Indiana</strain>
    </source>
</reference>
<dbReference type="Proteomes" id="UP000017119">
    <property type="component" value="Chromosome"/>
</dbReference>
<accession>U5NCG3</accession>
<evidence type="ECO:0000313" key="2">
    <source>
        <dbReference type="Proteomes" id="UP000017119"/>
    </source>
</evidence>
<dbReference type="AlphaFoldDB" id="U5NCG3"/>
<name>U5NCG3_9MOLU</name>
<evidence type="ECO:0000313" key="1">
    <source>
        <dbReference type="EMBL" id="AGX89117.1"/>
    </source>
</evidence>
<dbReference type="KEGG" id="mpv:PRV_01880"/>